<organism evidence="1 2">
    <name type="scientific">Podospora fimiseda</name>
    <dbReference type="NCBI Taxonomy" id="252190"/>
    <lineage>
        <taxon>Eukaryota</taxon>
        <taxon>Fungi</taxon>
        <taxon>Dikarya</taxon>
        <taxon>Ascomycota</taxon>
        <taxon>Pezizomycotina</taxon>
        <taxon>Sordariomycetes</taxon>
        <taxon>Sordariomycetidae</taxon>
        <taxon>Sordariales</taxon>
        <taxon>Podosporaceae</taxon>
        <taxon>Podospora</taxon>
    </lineage>
</organism>
<keyword evidence="2" id="KW-1185">Reference proteome</keyword>
<name>A0AAN7GZK8_9PEZI</name>
<protein>
    <submittedName>
        <fullName evidence="1">Uncharacterized protein</fullName>
    </submittedName>
</protein>
<accession>A0AAN7GZK8</accession>
<dbReference type="Proteomes" id="UP001301958">
    <property type="component" value="Unassembled WGS sequence"/>
</dbReference>
<gene>
    <name evidence="1" type="ORF">QBC38DRAFT_446651</name>
</gene>
<dbReference type="AlphaFoldDB" id="A0AAN7GZK8"/>
<comment type="caution">
    <text evidence="1">The sequence shown here is derived from an EMBL/GenBank/DDBJ whole genome shotgun (WGS) entry which is preliminary data.</text>
</comment>
<sequence length="508" mass="56577">MSYPAFTYEELLFPPVPLKTFPVDEASYDSFKLTSTLPTLRSTMDCKQYDSSMIQLYYSSFFHAPIAYEEKNPANERIVPAKIFAHISPEDTGDKARPEEAPHFMLWNNKTRKQLDWETSSLPEKTKCVGYFDLDKYASLYKQFASVMVGVGGSASNQRNTNDYTYTFNDYTEHNLIDCKSDLVCIWGNLSASLEWVNPMTEISLSALGCNESLELVDARVQLLGPKLELDPHVAPTIIEGRSSKRVLLSMPLNAAGMLENIYQEKVPMTYPSDLLDGFFQLLLPSNSSVSMPTLSDTNVEARTTDLGNHRSAFVYDAKSTDPAIMLGNATFTLLGRTRVSQDPSSTRSLQAAFGAITLLLIIGWTLNLVSMDPEIQKFPFHDRSPTNIAGVMALLADSNFFEFLPPEWELPSPRKSKKSGCNVFFEAGKTQLEEGFRGFRFKLGWRTVKGPKNEKGWQRVFTLIVVPEGEETTSGLGSVLDSHLNQGLQMVGGTTGGASRGDPKSFR</sequence>
<evidence type="ECO:0000313" key="2">
    <source>
        <dbReference type="Proteomes" id="UP001301958"/>
    </source>
</evidence>
<proteinExistence type="predicted"/>
<dbReference type="EMBL" id="MU865399">
    <property type="protein sequence ID" value="KAK4224239.1"/>
    <property type="molecule type" value="Genomic_DNA"/>
</dbReference>
<reference evidence="1" key="1">
    <citation type="journal article" date="2023" name="Mol. Phylogenet. Evol.">
        <title>Genome-scale phylogeny and comparative genomics of the fungal order Sordariales.</title>
        <authorList>
            <person name="Hensen N."/>
            <person name="Bonometti L."/>
            <person name="Westerberg I."/>
            <person name="Brannstrom I.O."/>
            <person name="Guillou S."/>
            <person name="Cros-Aarteil S."/>
            <person name="Calhoun S."/>
            <person name="Haridas S."/>
            <person name="Kuo A."/>
            <person name="Mondo S."/>
            <person name="Pangilinan J."/>
            <person name="Riley R."/>
            <person name="LaButti K."/>
            <person name="Andreopoulos B."/>
            <person name="Lipzen A."/>
            <person name="Chen C."/>
            <person name="Yan M."/>
            <person name="Daum C."/>
            <person name="Ng V."/>
            <person name="Clum A."/>
            <person name="Steindorff A."/>
            <person name="Ohm R.A."/>
            <person name="Martin F."/>
            <person name="Silar P."/>
            <person name="Natvig D.O."/>
            <person name="Lalanne C."/>
            <person name="Gautier V."/>
            <person name="Ament-Velasquez S.L."/>
            <person name="Kruys A."/>
            <person name="Hutchinson M.I."/>
            <person name="Powell A.J."/>
            <person name="Barry K."/>
            <person name="Miller A.N."/>
            <person name="Grigoriev I.V."/>
            <person name="Debuchy R."/>
            <person name="Gladieux P."/>
            <person name="Hiltunen Thoren M."/>
            <person name="Johannesson H."/>
        </authorList>
    </citation>
    <scope>NUCLEOTIDE SEQUENCE</scope>
    <source>
        <strain evidence="1">CBS 990.96</strain>
    </source>
</reference>
<reference evidence="1" key="2">
    <citation type="submission" date="2023-05" db="EMBL/GenBank/DDBJ databases">
        <authorList>
            <consortium name="Lawrence Berkeley National Laboratory"/>
            <person name="Steindorff A."/>
            <person name="Hensen N."/>
            <person name="Bonometti L."/>
            <person name="Westerberg I."/>
            <person name="Brannstrom I.O."/>
            <person name="Guillou S."/>
            <person name="Cros-Aarteil S."/>
            <person name="Calhoun S."/>
            <person name="Haridas S."/>
            <person name="Kuo A."/>
            <person name="Mondo S."/>
            <person name="Pangilinan J."/>
            <person name="Riley R."/>
            <person name="Labutti K."/>
            <person name="Andreopoulos B."/>
            <person name="Lipzen A."/>
            <person name="Chen C."/>
            <person name="Yanf M."/>
            <person name="Daum C."/>
            <person name="Ng V."/>
            <person name="Clum A."/>
            <person name="Ohm R."/>
            <person name="Martin F."/>
            <person name="Silar P."/>
            <person name="Natvig D."/>
            <person name="Lalanne C."/>
            <person name="Gautier V."/>
            <person name="Ament-Velasquez S.L."/>
            <person name="Kruys A."/>
            <person name="Hutchinson M.I."/>
            <person name="Powell A.J."/>
            <person name="Barry K."/>
            <person name="Miller A.N."/>
            <person name="Grigoriev I.V."/>
            <person name="Debuchy R."/>
            <person name="Gladieux P."/>
            <person name="Thoren M.H."/>
            <person name="Johannesson H."/>
        </authorList>
    </citation>
    <scope>NUCLEOTIDE SEQUENCE</scope>
    <source>
        <strain evidence="1">CBS 990.96</strain>
    </source>
</reference>
<evidence type="ECO:0000313" key="1">
    <source>
        <dbReference type="EMBL" id="KAK4224239.1"/>
    </source>
</evidence>